<proteinExistence type="predicted"/>
<dbReference type="EMBL" id="CP000285">
    <property type="protein sequence ID" value="ABE58322.1"/>
    <property type="molecule type" value="Genomic_DNA"/>
</dbReference>
<protein>
    <submittedName>
        <fullName evidence="1">Methyltransferase type 11</fullName>
    </submittedName>
</protein>
<name>Q1QYY6_CHRI1</name>
<evidence type="ECO:0000313" key="2">
    <source>
        <dbReference type="Proteomes" id="UP000000239"/>
    </source>
</evidence>
<dbReference type="AlphaFoldDB" id="Q1QYY6"/>
<dbReference type="Pfam" id="PF13489">
    <property type="entry name" value="Methyltransf_23"/>
    <property type="match status" value="1"/>
</dbReference>
<keyword evidence="1" id="KW-0808">Transferase</keyword>
<dbReference type="HOGENOM" id="CLU_063353_0_0_6"/>
<dbReference type="RefSeq" id="WP_011506268.1">
    <property type="nucleotide sequence ID" value="NC_007963.1"/>
</dbReference>
<accession>Q1QYY6</accession>
<dbReference type="InterPro" id="IPR029063">
    <property type="entry name" value="SAM-dependent_MTases_sf"/>
</dbReference>
<dbReference type="GO" id="GO:0008168">
    <property type="term" value="F:methyltransferase activity"/>
    <property type="evidence" value="ECO:0007669"/>
    <property type="project" value="UniProtKB-KW"/>
</dbReference>
<gene>
    <name evidence="1" type="ordered locus">Csal_0965</name>
</gene>
<dbReference type="Proteomes" id="UP000000239">
    <property type="component" value="Chromosome"/>
</dbReference>
<sequence>MHDGEPVCPLCAMPHARRVAGAPPRTYYRCPRCALIFVSPASLPSAAEERAVYDLHQNSPHDAGYRRFLSRLCDPLLERLPPAAQGLDFGCGPGPTLSVMLEEAGHRMALYDPFYAPFPEVWQREFDVITATEVVEHLHAPGDALAEVIARLRVGGWLGIMTQRSDLVQDLAAWRYMRDPTHVCFFAERSFHYLAERHGLSVSFPRNDVVLMQRLRS</sequence>
<organism evidence="1 2">
    <name type="scientific">Chromohalobacter israelensis (strain ATCC BAA-138 / DSM 3043 / CIP 106854 / NCIMB 13768 / 1H11)</name>
    <name type="common">Chromohalobacter salexigens</name>
    <dbReference type="NCBI Taxonomy" id="290398"/>
    <lineage>
        <taxon>Bacteria</taxon>
        <taxon>Pseudomonadati</taxon>
        <taxon>Pseudomonadota</taxon>
        <taxon>Gammaproteobacteria</taxon>
        <taxon>Oceanospirillales</taxon>
        <taxon>Halomonadaceae</taxon>
        <taxon>Chromohalobacter</taxon>
    </lineage>
</organism>
<dbReference type="STRING" id="290398.Csal_0965"/>
<keyword evidence="2" id="KW-1185">Reference proteome</keyword>
<dbReference type="eggNOG" id="COG4106">
    <property type="taxonomic scope" value="Bacteria"/>
</dbReference>
<dbReference type="GO" id="GO:0032259">
    <property type="term" value="P:methylation"/>
    <property type="evidence" value="ECO:0007669"/>
    <property type="project" value="UniProtKB-KW"/>
</dbReference>
<dbReference type="Gene3D" id="3.40.50.150">
    <property type="entry name" value="Vaccinia Virus protein VP39"/>
    <property type="match status" value="1"/>
</dbReference>
<dbReference type="SUPFAM" id="SSF53335">
    <property type="entry name" value="S-adenosyl-L-methionine-dependent methyltransferases"/>
    <property type="match status" value="1"/>
</dbReference>
<reference evidence="1 2" key="1">
    <citation type="journal article" date="2011" name="Stand. Genomic Sci.">
        <title>Complete genome sequence of the halophilic and highly halotolerant Chromohalobacter salexigens type strain (1H11(T)).</title>
        <authorList>
            <person name="Copeland A."/>
            <person name="O'Connor K."/>
            <person name="Lucas S."/>
            <person name="Lapidus A."/>
            <person name="Berry K.W."/>
            <person name="Detter J.C."/>
            <person name="Del Rio T.G."/>
            <person name="Hammon N."/>
            <person name="Dalin E."/>
            <person name="Tice H."/>
            <person name="Pitluck S."/>
            <person name="Bruce D."/>
            <person name="Goodwin L."/>
            <person name="Han C."/>
            <person name="Tapia R."/>
            <person name="Saunders E."/>
            <person name="Schmutz J."/>
            <person name="Brettin T."/>
            <person name="Larimer F."/>
            <person name="Land M."/>
            <person name="Hauser L."/>
            <person name="Vargas C."/>
            <person name="Nieto J.J."/>
            <person name="Kyrpides N.C."/>
            <person name="Ivanova N."/>
            <person name="Goker M."/>
            <person name="Klenk H.P."/>
            <person name="Csonka L.N."/>
            <person name="Woyke T."/>
        </authorList>
    </citation>
    <scope>NUCLEOTIDE SEQUENCE [LARGE SCALE GENOMIC DNA]</scope>
    <source>
        <strain evidence="2">ATCC BAA-138 / DSM 3043 / CIP 106854 / NCIMB 13768 / 1H11</strain>
    </source>
</reference>
<dbReference type="GeneID" id="95333720"/>
<dbReference type="KEGG" id="csa:Csal_0965"/>
<evidence type="ECO:0000313" key="1">
    <source>
        <dbReference type="EMBL" id="ABE58322.1"/>
    </source>
</evidence>
<keyword evidence="1" id="KW-0489">Methyltransferase</keyword>